<dbReference type="Proteomes" id="UP001218188">
    <property type="component" value="Unassembled WGS sequence"/>
</dbReference>
<comment type="caution">
    <text evidence="7">The sequence shown here is derived from an EMBL/GenBank/DDBJ whole genome shotgun (WGS) entry which is preliminary data.</text>
</comment>
<evidence type="ECO:0000313" key="8">
    <source>
        <dbReference type="Proteomes" id="UP001218188"/>
    </source>
</evidence>
<protein>
    <recommendedName>
        <fullName evidence="6">RING-type domain-containing protein</fullName>
    </recommendedName>
</protein>
<feature type="compositionally biased region" description="Polar residues" evidence="5">
    <location>
        <begin position="123"/>
        <end position="142"/>
    </location>
</feature>
<accession>A0AAD6SE91</accession>
<dbReference type="SUPFAM" id="SSF57850">
    <property type="entry name" value="RING/U-box"/>
    <property type="match status" value="1"/>
</dbReference>
<proteinExistence type="predicted"/>
<evidence type="ECO:0000313" key="7">
    <source>
        <dbReference type="EMBL" id="KAJ7025136.1"/>
    </source>
</evidence>
<dbReference type="InterPro" id="IPR013083">
    <property type="entry name" value="Znf_RING/FYVE/PHD"/>
</dbReference>
<evidence type="ECO:0000259" key="6">
    <source>
        <dbReference type="PROSITE" id="PS50089"/>
    </source>
</evidence>
<evidence type="ECO:0000256" key="4">
    <source>
        <dbReference type="PROSITE-ProRule" id="PRU00175"/>
    </source>
</evidence>
<keyword evidence="3" id="KW-0862">Zinc</keyword>
<evidence type="ECO:0000256" key="3">
    <source>
        <dbReference type="ARBA" id="ARBA00022833"/>
    </source>
</evidence>
<dbReference type="PANTHER" id="PTHR15315:SF26">
    <property type="entry name" value="E3 UBIQUITIN-PROTEIN LIGASE NRDP1"/>
    <property type="match status" value="1"/>
</dbReference>
<dbReference type="Pfam" id="PF00097">
    <property type="entry name" value="zf-C3HC4"/>
    <property type="match status" value="1"/>
</dbReference>
<dbReference type="Gene3D" id="3.30.40.10">
    <property type="entry name" value="Zinc/RING finger domain, C3HC4 (zinc finger)"/>
    <property type="match status" value="1"/>
</dbReference>
<reference evidence="7" key="1">
    <citation type="submission" date="2023-03" db="EMBL/GenBank/DDBJ databases">
        <title>Massive genome expansion in bonnet fungi (Mycena s.s.) driven by repeated elements and novel gene families across ecological guilds.</title>
        <authorList>
            <consortium name="Lawrence Berkeley National Laboratory"/>
            <person name="Harder C.B."/>
            <person name="Miyauchi S."/>
            <person name="Viragh M."/>
            <person name="Kuo A."/>
            <person name="Thoen E."/>
            <person name="Andreopoulos B."/>
            <person name="Lu D."/>
            <person name="Skrede I."/>
            <person name="Drula E."/>
            <person name="Henrissat B."/>
            <person name="Morin E."/>
            <person name="Kohler A."/>
            <person name="Barry K."/>
            <person name="LaButti K."/>
            <person name="Morin E."/>
            <person name="Salamov A."/>
            <person name="Lipzen A."/>
            <person name="Mereny Z."/>
            <person name="Hegedus B."/>
            <person name="Baldrian P."/>
            <person name="Stursova M."/>
            <person name="Weitz H."/>
            <person name="Taylor A."/>
            <person name="Grigoriev I.V."/>
            <person name="Nagy L.G."/>
            <person name="Martin F."/>
            <person name="Kauserud H."/>
        </authorList>
    </citation>
    <scope>NUCLEOTIDE SEQUENCE</scope>
    <source>
        <strain evidence="7">CBHHK200</strain>
    </source>
</reference>
<gene>
    <name evidence="7" type="ORF">C8F04DRAFT_1269494</name>
</gene>
<keyword evidence="2 4" id="KW-0863">Zinc-finger</keyword>
<dbReference type="PROSITE" id="PS50089">
    <property type="entry name" value="ZF_RING_2"/>
    <property type="match status" value="1"/>
</dbReference>
<dbReference type="GO" id="GO:0008270">
    <property type="term" value="F:zinc ion binding"/>
    <property type="evidence" value="ECO:0007669"/>
    <property type="project" value="UniProtKB-KW"/>
</dbReference>
<feature type="region of interest" description="Disordered" evidence="5">
    <location>
        <begin position="111"/>
        <end position="144"/>
    </location>
</feature>
<evidence type="ECO:0000256" key="5">
    <source>
        <dbReference type="SAM" id="MobiDB-lite"/>
    </source>
</evidence>
<feature type="domain" description="RING-type" evidence="6">
    <location>
        <begin position="230"/>
        <end position="268"/>
    </location>
</feature>
<dbReference type="EMBL" id="JARJCM010000158">
    <property type="protein sequence ID" value="KAJ7025136.1"/>
    <property type="molecule type" value="Genomic_DNA"/>
</dbReference>
<organism evidence="7 8">
    <name type="scientific">Mycena alexandri</name>
    <dbReference type="NCBI Taxonomy" id="1745969"/>
    <lineage>
        <taxon>Eukaryota</taxon>
        <taxon>Fungi</taxon>
        <taxon>Dikarya</taxon>
        <taxon>Basidiomycota</taxon>
        <taxon>Agaricomycotina</taxon>
        <taxon>Agaricomycetes</taxon>
        <taxon>Agaricomycetidae</taxon>
        <taxon>Agaricales</taxon>
        <taxon>Marasmiineae</taxon>
        <taxon>Mycenaceae</taxon>
        <taxon>Mycena</taxon>
    </lineage>
</organism>
<dbReference type="InterPro" id="IPR001841">
    <property type="entry name" value="Znf_RING"/>
</dbReference>
<dbReference type="InterPro" id="IPR018957">
    <property type="entry name" value="Znf_C3HC4_RING-type"/>
</dbReference>
<dbReference type="AlphaFoldDB" id="A0AAD6SE91"/>
<dbReference type="PANTHER" id="PTHR15315">
    <property type="entry name" value="RING FINGER PROTEIN 41, 151"/>
    <property type="match status" value="1"/>
</dbReference>
<dbReference type="SMART" id="SM00184">
    <property type="entry name" value="RING"/>
    <property type="match status" value="1"/>
</dbReference>
<evidence type="ECO:0000256" key="2">
    <source>
        <dbReference type="ARBA" id="ARBA00022771"/>
    </source>
</evidence>
<keyword evidence="8" id="KW-1185">Reference proteome</keyword>
<keyword evidence="1" id="KW-0479">Metal-binding</keyword>
<evidence type="ECO:0000256" key="1">
    <source>
        <dbReference type="ARBA" id="ARBA00022723"/>
    </source>
</evidence>
<name>A0AAD6SE91_9AGAR</name>
<sequence length="317" mass="34354">MSAQNRPPPVKGAADNPILLDENGRVVDSFSKSPRGVRGDPILLDGNGCVVDSLSPPRSSGATSSRSMATTTNTALTATVTAPSSTPIYPRPTAPVRFGPDGRRLIIFGGPPSAITRSAPRAASTSRPRSPTTAPVASSSRAVTVRRQVDTIGGSTEPDPQRFPLPPMVVVRPVNGGPTSAAQTRFRRWPCSVRTLGWRAPHEGRRFDENLLYIGPERPPVVEDCISHVCGICLNILSHPVKLQCDHDCCYVCIRQWLERSWQCPTCRFHLTAAPIPAPKREAAIHIDYPTWSDPSTVTFSWRGLKFPRNLGLGDSP</sequence>